<dbReference type="InterPro" id="IPR023393">
    <property type="entry name" value="START-like_dom_sf"/>
</dbReference>
<dbReference type="Pfam" id="PF08327">
    <property type="entry name" value="AHSA1"/>
    <property type="match status" value="1"/>
</dbReference>
<comment type="similarity">
    <text evidence="1">Belongs to the AHA1 family.</text>
</comment>
<name>A0ABY9TA28_BREBE</name>
<evidence type="ECO:0000256" key="1">
    <source>
        <dbReference type="ARBA" id="ARBA00006817"/>
    </source>
</evidence>
<dbReference type="SUPFAM" id="SSF55961">
    <property type="entry name" value="Bet v1-like"/>
    <property type="match status" value="1"/>
</dbReference>
<dbReference type="Gene3D" id="3.30.530.20">
    <property type="match status" value="1"/>
</dbReference>
<sequence>MSDRFVTHDTFTIERFYAAPPEKVFAAWSNPTSKARWFSKPEQFEFRVGGRESNRGGPPGGPVFTYLAEYQDIVPDRRIVYTYTLDAGDTRISVSMTTVELEAEGSGTRLVFTEQGAFLDGHDTPDQREHGTAIMLDKLGEILESNDPA</sequence>
<dbReference type="CDD" id="cd08900">
    <property type="entry name" value="SRPBCC_CalC_Aha1-like_7"/>
    <property type="match status" value="1"/>
</dbReference>
<organism evidence="3 4">
    <name type="scientific">Brevibacillus brevis</name>
    <name type="common">Bacillus brevis</name>
    <dbReference type="NCBI Taxonomy" id="1393"/>
    <lineage>
        <taxon>Bacteria</taxon>
        <taxon>Bacillati</taxon>
        <taxon>Bacillota</taxon>
        <taxon>Bacilli</taxon>
        <taxon>Bacillales</taxon>
        <taxon>Paenibacillaceae</taxon>
        <taxon>Brevibacillus</taxon>
    </lineage>
</organism>
<keyword evidence="4" id="KW-1185">Reference proteome</keyword>
<protein>
    <submittedName>
        <fullName evidence="3">SRPBCC family protein</fullName>
    </submittedName>
</protein>
<dbReference type="InterPro" id="IPR013538">
    <property type="entry name" value="ASHA1/2-like_C"/>
</dbReference>
<feature type="domain" description="Activator of Hsp90 ATPase homologue 1/2-like C-terminal" evidence="2">
    <location>
        <begin position="18"/>
        <end position="144"/>
    </location>
</feature>
<evidence type="ECO:0000259" key="2">
    <source>
        <dbReference type="Pfam" id="PF08327"/>
    </source>
</evidence>
<reference evidence="3 4" key="1">
    <citation type="submission" date="2023-09" db="EMBL/GenBank/DDBJ databases">
        <title>Complete Genome and Methylome dissection of Bacillus brevis NEB573 original source of BbsI restriction endonuclease.</title>
        <authorList>
            <person name="Fomenkov A."/>
            <person name="Roberts R.D."/>
        </authorList>
    </citation>
    <scope>NUCLEOTIDE SEQUENCE [LARGE SCALE GENOMIC DNA]</scope>
    <source>
        <strain evidence="3 4">NEB573</strain>
    </source>
</reference>
<dbReference type="RefSeq" id="WP_310770844.1">
    <property type="nucleotide sequence ID" value="NZ_CP134050.1"/>
</dbReference>
<dbReference type="EMBL" id="CP134050">
    <property type="protein sequence ID" value="WNC16304.1"/>
    <property type="molecule type" value="Genomic_DNA"/>
</dbReference>
<evidence type="ECO:0000313" key="4">
    <source>
        <dbReference type="Proteomes" id="UP001256827"/>
    </source>
</evidence>
<evidence type="ECO:0000313" key="3">
    <source>
        <dbReference type="EMBL" id="WNC16304.1"/>
    </source>
</evidence>
<accession>A0ABY9TA28</accession>
<dbReference type="Proteomes" id="UP001256827">
    <property type="component" value="Chromosome"/>
</dbReference>
<gene>
    <name evidence="3" type="ORF">RGB73_08315</name>
</gene>
<proteinExistence type="inferred from homology"/>